<sequence length="67" mass="7469">MLLVCDKHMKEALKLVEMPQIQKVQTGQTCSFCNVETSLLMNMVNQPNPVKKKPCGKCVKCSCLIAN</sequence>
<dbReference type="EMBL" id="MDKC01000008">
    <property type="protein sequence ID" value="ODG92430.1"/>
    <property type="molecule type" value="Genomic_DNA"/>
</dbReference>
<dbReference type="Proteomes" id="UP000094580">
    <property type="component" value="Unassembled WGS sequence"/>
</dbReference>
<evidence type="ECO:0000313" key="2">
    <source>
        <dbReference type="Proteomes" id="UP000094580"/>
    </source>
</evidence>
<proteinExistence type="predicted"/>
<protein>
    <submittedName>
        <fullName evidence="1">Uncharacterized protein</fullName>
    </submittedName>
</protein>
<reference evidence="1 2" key="1">
    <citation type="submission" date="2016-07" db="EMBL/GenBank/DDBJ databases">
        <authorList>
            <person name="Townsley L."/>
            <person name="Shank E.A."/>
        </authorList>
    </citation>
    <scope>NUCLEOTIDE SEQUENCE [LARGE SCALE GENOMIC DNA]</scope>
    <source>
        <strain evidence="1 2">CH01</strain>
    </source>
</reference>
<evidence type="ECO:0000313" key="1">
    <source>
        <dbReference type="EMBL" id="ODG92430.1"/>
    </source>
</evidence>
<organism evidence="1 2">
    <name type="scientific">Gottfriedia luciferensis</name>
    <dbReference type="NCBI Taxonomy" id="178774"/>
    <lineage>
        <taxon>Bacteria</taxon>
        <taxon>Bacillati</taxon>
        <taxon>Bacillota</taxon>
        <taxon>Bacilli</taxon>
        <taxon>Bacillales</taxon>
        <taxon>Bacillaceae</taxon>
        <taxon>Gottfriedia</taxon>
    </lineage>
</organism>
<name>A0ABX2ZRV3_9BACI</name>
<comment type="caution">
    <text evidence="1">The sequence shown here is derived from an EMBL/GenBank/DDBJ whole genome shotgun (WGS) entry which is preliminary data.</text>
</comment>
<accession>A0ABX2ZRV3</accession>
<keyword evidence="2" id="KW-1185">Reference proteome</keyword>
<gene>
    <name evidence="1" type="ORF">BED47_19685</name>
</gene>